<dbReference type="Proteomes" id="UP000030653">
    <property type="component" value="Unassembled WGS sequence"/>
</dbReference>
<dbReference type="GeneID" id="63684497"/>
<dbReference type="HOGENOM" id="CLU_470922_0_0_1"/>
<feature type="region of interest" description="Disordered" evidence="1">
    <location>
        <begin position="1"/>
        <end position="32"/>
    </location>
</feature>
<dbReference type="AlphaFoldDB" id="M5FP12"/>
<reference evidence="2 3" key="1">
    <citation type="journal article" date="2012" name="Science">
        <title>The Paleozoic origin of enzymatic lignin decomposition reconstructed from 31 fungal genomes.</title>
        <authorList>
            <person name="Floudas D."/>
            <person name="Binder M."/>
            <person name="Riley R."/>
            <person name="Barry K."/>
            <person name="Blanchette R.A."/>
            <person name="Henrissat B."/>
            <person name="Martinez A.T."/>
            <person name="Otillar R."/>
            <person name="Spatafora J.W."/>
            <person name="Yadav J.S."/>
            <person name="Aerts A."/>
            <person name="Benoit I."/>
            <person name="Boyd A."/>
            <person name="Carlson A."/>
            <person name="Copeland A."/>
            <person name="Coutinho P.M."/>
            <person name="de Vries R.P."/>
            <person name="Ferreira P."/>
            <person name="Findley K."/>
            <person name="Foster B."/>
            <person name="Gaskell J."/>
            <person name="Glotzer D."/>
            <person name="Gorecki P."/>
            <person name="Heitman J."/>
            <person name="Hesse C."/>
            <person name="Hori C."/>
            <person name="Igarashi K."/>
            <person name="Jurgens J.A."/>
            <person name="Kallen N."/>
            <person name="Kersten P."/>
            <person name="Kohler A."/>
            <person name="Kuees U."/>
            <person name="Kumar T.K.A."/>
            <person name="Kuo A."/>
            <person name="LaButti K."/>
            <person name="Larrondo L.F."/>
            <person name="Lindquist E."/>
            <person name="Ling A."/>
            <person name="Lombard V."/>
            <person name="Lucas S."/>
            <person name="Lundell T."/>
            <person name="Martin R."/>
            <person name="McLaughlin D.J."/>
            <person name="Morgenstern I."/>
            <person name="Morin E."/>
            <person name="Murat C."/>
            <person name="Nagy L.G."/>
            <person name="Nolan M."/>
            <person name="Ohm R.A."/>
            <person name="Patyshakuliyeva A."/>
            <person name="Rokas A."/>
            <person name="Ruiz-Duenas F.J."/>
            <person name="Sabat G."/>
            <person name="Salamov A."/>
            <person name="Samejima M."/>
            <person name="Schmutz J."/>
            <person name="Slot J.C."/>
            <person name="St John F."/>
            <person name="Stenlid J."/>
            <person name="Sun H."/>
            <person name="Sun S."/>
            <person name="Syed K."/>
            <person name="Tsang A."/>
            <person name="Wiebenga A."/>
            <person name="Young D."/>
            <person name="Pisabarro A."/>
            <person name="Eastwood D.C."/>
            <person name="Martin F."/>
            <person name="Cullen D."/>
            <person name="Grigoriev I.V."/>
            <person name="Hibbett D.S."/>
        </authorList>
    </citation>
    <scope>NUCLEOTIDE SEQUENCE [LARGE SCALE GENOMIC DNA]</scope>
    <source>
        <strain evidence="2 3">DJM-731 SS1</strain>
    </source>
</reference>
<name>M5FP12_DACPD</name>
<accession>M5FP12</accession>
<evidence type="ECO:0000313" key="2">
    <source>
        <dbReference type="EMBL" id="EJT96703.1"/>
    </source>
</evidence>
<gene>
    <name evidence="2" type="ORF">DACRYDRAFT_112509</name>
</gene>
<protein>
    <submittedName>
        <fullName evidence="2">Uncharacterized protein</fullName>
    </submittedName>
</protein>
<dbReference type="PANTHER" id="PTHR33266">
    <property type="entry name" value="CHROMOSOME 15, WHOLE GENOME SHOTGUN SEQUENCE"/>
    <property type="match status" value="1"/>
</dbReference>
<dbReference type="EMBL" id="JH795881">
    <property type="protein sequence ID" value="EJT96703.1"/>
    <property type="molecule type" value="Genomic_DNA"/>
</dbReference>
<dbReference type="PANTHER" id="PTHR33266:SF1">
    <property type="entry name" value="F-BOX DOMAIN-CONTAINING PROTEIN"/>
    <property type="match status" value="1"/>
</dbReference>
<sequence>MSSLKRKRSTSPSGSAAAAAPPPPPPPQSLMMSSEYARMTDNSSAHDDLERDRIAMLNDKVFTALSRPPEAYGNIDALAVLLQRIVKNSPSLNRNYLDVENATRLIEKHPDLEVLLREAVKTRNCEPVIASQLATAAAWKGELRGTSHKLLLKILDEMNSKRGRGVYTNYVAMVQSSGMSESRMMYECSKLCLGPGFNLLHDNAANGGAYPKPNKEVRDYLLLNVRAVAPRNLPSEYMLRYTALFAALFQEMKNELDTVKFKESATNLTREDVGWQWHEHLQMRSTESSDQSRRNDLYKRVVKLNLKALLGDNYESVVQNSRADNAVNSATFDETFHNSFMRFTHFVRSSHDFHPTSEHAWIMFARGAAVITSHNYPKLDVWVPVLQWEEKLNENVMTAMFLEIQNRASEVTVSFNADEEGFFVSEDGANKPRSYITLVMQLDLYRPTNNRRTINAQTSVPSTLSNVPVGQGPSRMMHGRGRHRFSIVVKGCSPSVYGVVEEQNKDAFKSLLEVRDVISEHPRPDARDAILQLKPFFGPKKASLGWVEDAKYDDDVNAGEALDPDVVLVGQGAVSQLES</sequence>
<proteinExistence type="predicted"/>
<evidence type="ECO:0000313" key="3">
    <source>
        <dbReference type="Proteomes" id="UP000030653"/>
    </source>
</evidence>
<dbReference type="RefSeq" id="XP_040623601.1">
    <property type="nucleotide sequence ID" value="XM_040769435.1"/>
</dbReference>
<organism evidence="2 3">
    <name type="scientific">Dacryopinax primogenitus (strain DJM 731)</name>
    <name type="common">Brown rot fungus</name>
    <dbReference type="NCBI Taxonomy" id="1858805"/>
    <lineage>
        <taxon>Eukaryota</taxon>
        <taxon>Fungi</taxon>
        <taxon>Dikarya</taxon>
        <taxon>Basidiomycota</taxon>
        <taxon>Agaricomycotina</taxon>
        <taxon>Dacrymycetes</taxon>
        <taxon>Dacrymycetales</taxon>
        <taxon>Dacrymycetaceae</taxon>
        <taxon>Dacryopinax</taxon>
    </lineage>
</organism>
<keyword evidence="3" id="KW-1185">Reference proteome</keyword>
<dbReference type="STRING" id="1858805.M5FP12"/>
<evidence type="ECO:0000256" key="1">
    <source>
        <dbReference type="SAM" id="MobiDB-lite"/>
    </source>
</evidence>
<dbReference type="OrthoDB" id="107110at2759"/>